<gene>
    <name evidence="1" type="ORF">CPB83DRAFT_896190</name>
</gene>
<comment type="caution">
    <text evidence="1">The sequence shown here is derived from an EMBL/GenBank/DDBJ whole genome shotgun (WGS) entry which is preliminary data.</text>
</comment>
<dbReference type="Gene3D" id="3.40.390.10">
    <property type="entry name" value="Collagenase (Catalytic Domain)"/>
    <property type="match status" value="1"/>
</dbReference>
<name>A0A9P6JN61_9AGAR</name>
<accession>A0A9P6JN61</accession>
<proteinExistence type="predicted"/>
<keyword evidence="2" id="KW-1185">Reference proteome</keyword>
<organism evidence="1 2">
    <name type="scientific">Crepidotus variabilis</name>
    <dbReference type="NCBI Taxonomy" id="179855"/>
    <lineage>
        <taxon>Eukaryota</taxon>
        <taxon>Fungi</taxon>
        <taxon>Dikarya</taxon>
        <taxon>Basidiomycota</taxon>
        <taxon>Agaricomycotina</taxon>
        <taxon>Agaricomycetes</taxon>
        <taxon>Agaricomycetidae</taxon>
        <taxon>Agaricales</taxon>
        <taxon>Agaricineae</taxon>
        <taxon>Crepidotaceae</taxon>
        <taxon>Crepidotus</taxon>
    </lineage>
</organism>
<dbReference type="EMBL" id="MU157872">
    <property type="protein sequence ID" value="KAF9526355.1"/>
    <property type="molecule type" value="Genomic_DNA"/>
</dbReference>
<dbReference type="Proteomes" id="UP000807306">
    <property type="component" value="Unassembled WGS sequence"/>
</dbReference>
<evidence type="ECO:0000313" key="2">
    <source>
        <dbReference type="Proteomes" id="UP000807306"/>
    </source>
</evidence>
<protein>
    <submittedName>
        <fullName evidence="1">Uncharacterized protein</fullName>
    </submittedName>
</protein>
<dbReference type="AlphaFoldDB" id="A0A9P6JN61"/>
<evidence type="ECO:0000313" key="1">
    <source>
        <dbReference type="EMBL" id="KAF9526355.1"/>
    </source>
</evidence>
<sequence length="186" mass="20905">MKEAISKRNRILKPKKALLLAFGQDYEAQVSAIRTDITKLSSYDAPILRLDSDILKHPCVYYHDQKDIGVSDKFFMFRFQSPPNPAHPEELEVENVAALALIHELTHASFGAVDHYRADLTPVNALDGHKPDDLLGYLLKDYKKLREKAGAALMIKNADSYLLFAHLAVTGDVDISPLYPKSLWDA</sequence>
<dbReference type="InterPro" id="IPR024079">
    <property type="entry name" value="MetalloPept_cat_dom_sf"/>
</dbReference>
<reference evidence="1" key="1">
    <citation type="submission" date="2020-11" db="EMBL/GenBank/DDBJ databases">
        <authorList>
            <consortium name="DOE Joint Genome Institute"/>
            <person name="Ahrendt S."/>
            <person name="Riley R."/>
            <person name="Andreopoulos W."/>
            <person name="Labutti K."/>
            <person name="Pangilinan J."/>
            <person name="Ruiz-Duenas F.J."/>
            <person name="Barrasa J.M."/>
            <person name="Sanchez-Garcia M."/>
            <person name="Camarero S."/>
            <person name="Miyauchi S."/>
            <person name="Serrano A."/>
            <person name="Linde D."/>
            <person name="Babiker R."/>
            <person name="Drula E."/>
            <person name="Ayuso-Fernandez I."/>
            <person name="Pacheco R."/>
            <person name="Padilla G."/>
            <person name="Ferreira P."/>
            <person name="Barriuso J."/>
            <person name="Kellner H."/>
            <person name="Castanera R."/>
            <person name="Alfaro M."/>
            <person name="Ramirez L."/>
            <person name="Pisabarro A.G."/>
            <person name="Kuo A."/>
            <person name="Tritt A."/>
            <person name="Lipzen A."/>
            <person name="He G."/>
            <person name="Yan M."/>
            <person name="Ng V."/>
            <person name="Cullen D."/>
            <person name="Martin F."/>
            <person name="Rosso M.-N."/>
            <person name="Henrissat B."/>
            <person name="Hibbett D."/>
            <person name="Martinez A.T."/>
            <person name="Grigoriev I.V."/>
        </authorList>
    </citation>
    <scope>NUCLEOTIDE SEQUENCE</scope>
    <source>
        <strain evidence="1">CBS 506.95</strain>
    </source>
</reference>
<dbReference type="GO" id="GO:0008237">
    <property type="term" value="F:metallopeptidase activity"/>
    <property type="evidence" value="ECO:0007669"/>
    <property type="project" value="InterPro"/>
</dbReference>